<name>A0A0A1TQ96_9HYPO</name>
<feature type="domain" description="Thioesterase" evidence="1">
    <location>
        <begin position="117"/>
        <end position="179"/>
    </location>
</feature>
<dbReference type="PANTHER" id="PTHR47260:SF6">
    <property type="entry name" value="THIOESTERASE DOMAIN-CONTAINING PROTEIN"/>
    <property type="match status" value="1"/>
</dbReference>
<dbReference type="STRING" id="1531966.A0A0A1TQ96"/>
<keyword evidence="3" id="KW-1185">Reference proteome</keyword>
<evidence type="ECO:0000313" key="2">
    <source>
        <dbReference type="EMBL" id="CEJ93838.1"/>
    </source>
</evidence>
<dbReference type="InterPro" id="IPR006683">
    <property type="entry name" value="Thioestr_dom"/>
</dbReference>
<dbReference type="PANTHER" id="PTHR47260">
    <property type="entry name" value="UPF0644 PROTEIN PB2B4.06"/>
    <property type="match status" value="1"/>
</dbReference>
<dbReference type="AlphaFoldDB" id="A0A0A1TQ96"/>
<dbReference type="InterPro" id="IPR029069">
    <property type="entry name" value="HotDog_dom_sf"/>
</dbReference>
<gene>
    <name evidence="2" type="ORF">VHEMI09406</name>
</gene>
<dbReference type="CDD" id="cd03443">
    <property type="entry name" value="PaaI_thioesterase"/>
    <property type="match status" value="1"/>
</dbReference>
<dbReference type="HOGENOM" id="CLU_052827_4_1_1"/>
<proteinExistence type="predicted"/>
<evidence type="ECO:0000259" key="1">
    <source>
        <dbReference type="Pfam" id="PF03061"/>
    </source>
</evidence>
<sequence>MDSFKLERLICPALNILPPNTSPRIYADAIAYFEAIPWTAALLKKPRTIAFVPQTVNPADENDNQFFSQTLLGERGLRHMLCLFTCDDDAHARDPERPITKVHVLYAVGPALGGYPGILHGGMTMTMMDEGMSVINELNLALGKTSSVFQSTSVTAGLDIKFVRGVPIDSCVCVTAQVDGWEGRKTRISAVLTGAQNEVLAKCTSMWVALKAKV</sequence>
<accession>A0A0A1TQ96</accession>
<dbReference type="Proteomes" id="UP000039046">
    <property type="component" value="Unassembled WGS sequence"/>
</dbReference>
<dbReference type="SUPFAM" id="SSF54637">
    <property type="entry name" value="Thioesterase/thiol ester dehydrase-isomerase"/>
    <property type="match status" value="1"/>
</dbReference>
<organism evidence="2 3">
    <name type="scientific">[Torrubiella] hemipterigena</name>
    <dbReference type="NCBI Taxonomy" id="1531966"/>
    <lineage>
        <taxon>Eukaryota</taxon>
        <taxon>Fungi</taxon>
        <taxon>Dikarya</taxon>
        <taxon>Ascomycota</taxon>
        <taxon>Pezizomycotina</taxon>
        <taxon>Sordariomycetes</taxon>
        <taxon>Hypocreomycetidae</taxon>
        <taxon>Hypocreales</taxon>
        <taxon>Clavicipitaceae</taxon>
        <taxon>Clavicipitaceae incertae sedis</taxon>
        <taxon>'Torrubiella' clade</taxon>
    </lineage>
</organism>
<reference evidence="2 3" key="1">
    <citation type="journal article" date="2015" name="Genome Announc.">
        <title>Draft Genome Sequence and Gene Annotation of the Entomopathogenic Fungus Verticillium hemipterigenum.</title>
        <authorList>
            <person name="Horn F."/>
            <person name="Habel A."/>
            <person name="Scharf D.H."/>
            <person name="Dworschak J."/>
            <person name="Brakhage A.A."/>
            <person name="Guthke R."/>
            <person name="Hertweck C."/>
            <person name="Linde J."/>
        </authorList>
    </citation>
    <scope>NUCLEOTIDE SEQUENCE [LARGE SCALE GENOMIC DNA]</scope>
</reference>
<dbReference type="InterPro" id="IPR052061">
    <property type="entry name" value="PTE-AB_protein"/>
</dbReference>
<dbReference type="Gene3D" id="3.10.129.10">
    <property type="entry name" value="Hotdog Thioesterase"/>
    <property type="match status" value="1"/>
</dbReference>
<protein>
    <recommendedName>
        <fullName evidence="1">Thioesterase domain-containing protein</fullName>
    </recommendedName>
</protein>
<dbReference type="OrthoDB" id="73919at2759"/>
<dbReference type="Pfam" id="PF03061">
    <property type="entry name" value="4HBT"/>
    <property type="match status" value="1"/>
</dbReference>
<evidence type="ECO:0000313" key="3">
    <source>
        <dbReference type="Proteomes" id="UP000039046"/>
    </source>
</evidence>
<dbReference type="EMBL" id="CDHN01000006">
    <property type="protein sequence ID" value="CEJ93838.1"/>
    <property type="molecule type" value="Genomic_DNA"/>
</dbReference>